<keyword evidence="3 9" id="KW-0328">Glycosyltransferase</keyword>
<comment type="similarity">
    <text evidence="9">Belongs to the anthranilate phosphoribosyltransferase family.</text>
</comment>
<gene>
    <name evidence="9" type="primary">trpD</name>
    <name evidence="12" type="ORF">CLV78_101688</name>
</gene>
<evidence type="ECO:0000256" key="2">
    <source>
        <dbReference type="ARBA" id="ARBA00022605"/>
    </source>
</evidence>
<evidence type="ECO:0000256" key="9">
    <source>
        <dbReference type="HAMAP-Rule" id="MF_00211"/>
    </source>
</evidence>
<dbReference type="UniPathway" id="UPA00035">
    <property type="reaction ID" value="UER00041"/>
</dbReference>
<evidence type="ECO:0000256" key="8">
    <source>
        <dbReference type="ARBA" id="ARBA00061188"/>
    </source>
</evidence>
<dbReference type="EMBL" id="PVTD01000001">
    <property type="protein sequence ID" value="PRY26588.1"/>
    <property type="molecule type" value="Genomic_DNA"/>
</dbReference>
<reference evidence="12 13" key="1">
    <citation type="submission" date="2018-03" db="EMBL/GenBank/DDBJ databases">
        <title>Genomic Encyclopedia of Archaeal and Bacterial Type Strains, Phase II (KMG-II): from individual species to whole genera.</title>
        <authorList>
            <person name="Goeker M."/>
        </authorList>
    </citation>
    <scope>NUCLEOTIDE SEQUENCE [LARGE SCALE GENOMIC DNA]</scope>
    <source>
        <strain evidence="12 13">DSM 29328</strain>
    </source>
</reference>
<dbReference type="PANTHER" id="PTHR43285">
    <property type="entry name" value="ANTHRANILATE PHOSPHORIBOSYLTRANSFERASE"/>
    <property type="match status" value="1"/>
</dbReference>
<evidence type="ECO:0000256" key="7">
    <source>
        <dbReference type="ARBA" id="ARBA00052328"/>
    </source>
</evidence>
<comment type="subunit">
    <text evidence="9">Homodimer.</text>
</comment>
<dbReference type="SUPFAM" id="SSF47648">
    <property type="entry name" value="Nucleoside phosphorylase/phosphoribosyltransferase N-terminal domain"/>
    <property type="match status" value="1"/>
</dbReference>
<keyword evidence="9" id="KW-0460">Magnesium</keyword>
<feature type="binding site" evidence="9">
    <location>
        <position position="227"/>
    </location>
    <ligand>
        <name>Mg(2+)</name>
        <dbReference type="ChEBI" id="CHEBI:18420"/>
        <label>1</label>
    </ligand>
</feature>
<dbReference type="GO" id="GO:0000162">
    <property type="term" value="P:L-tryptophan biosynthetic process"/>
    <property type="evidence" value="ECO:0007669"/>
    <property type="project" value="UniProtKB-UniRule"/>
</dbReference>
<dbReference type="AlphaFoldDB" id="A0A2T0RZH9"/>
<dbReference type="GO" id="GO:0000287">
    <property type="term" value="F:magnesium ion binding"/>
    <property type="evidence" value="ECO:0007669"/>
    <property type="project" value="UniProtKB-UniRule"/>
</dbReference>
<comment type="similarity">
    <text evidence="8">In the C-terminal section; belongs to the anthranilate phosphoribosyltransferase family.</text>
</comment>
<evidence type="ECO:0000256" key="5">
    <source>
        <dbReference type="ARBA" id="ARBA00022822"/>
    </source>
</evidence>
<comment type="pathway">
    <text evidence="1 9">Amino-acid biosynthesis; L-tryptophan biosynthesis; L-tryptophan from chorismate: step 2/5.</text>
</comment>
<organism evidence="12 13">
    <name type="scientific">Aliiruegeria haliotis</name>
    <dbReference type="NCBI Taxonomy" id="1280846"/>
    <lineage>
        <taxon>Bacteria</taxon>
        <taxon>Pseudomonadati</taxon>
        <taxon>Pseudomonadota</taxon>
        <taxon>Alphaproteobacteria</taxon>
        <taxon>Rhodobacterales</taxon>
        <taxon>Roseobacteraceae</taxon>
        <taxon>Aliiruegeria</taxon>
    </lineage>
</organism>
<evidence type="ECO:0000259" key="10">
    <source>
        <dbReference type="Pfam" id="PF00591"/>
    </source>
</evidence>
<keyword evidence="5 9" id="KW-0822">Tryptophan biosynthesis</keyword>
<accession>A0A2T0RZH9</accession>
<comment type="catalytic activity">
    <reaction evidence="7 9">
        <text>N-(5-phospho-beta-D-ribosyl)anthranilate + diphosphate = 5-phospho-alpha-D-ribose 1-diphosphate + anthranilate</text>
        <dbReference type="Rhea" id="RHEA:11768"/>
        <dbReference type="ChEBI" id="CHEBI:16567"/>
        <dbReference type="ChEBI" id="CHEBI:18277"/>
        <dbReference type="ChEBI" id="CHEBI:33019"/>
        <dbReference type="ChEBI" id="CHEBI:58017"/>
        <dbReference type="EC" id="2.4.2.18"/>
    </reaction>
</comment>
<comment type="caution">
    <text evidence="12">The sequence shown here is derived from an EMBL/GenBank/DDBJ whole genome shotgun (WGS) entry which is preliminary data.</text>
</comment>
<dbReference type="InterPro" id="IPR017459">
    <property type="entry name" value="Glycosyl_Trfase_fam3_N_dom"/>
</dbReference>
<name>A0A2T0RZH9_9RHOB</name>
<dbReference type="GO" id="GO:0005829">
    <property type="term" value="C:cytosol"/>
    <property type="evidence" value="ECO:0007669"/>
    <property type="project" value="TreeGrafter"/>
</dbReference>
<dbReference type="Gene3D" id="1.20.970.10">
    <property type="entry name" value="Transferase, Pyrimidine Nucleoside Phosphorylase, Chain C"/>
    <property type="match status" value="1"/>
</dbReference>
<dbReference type="NCBIfam" id="TIGR01245">
    <property type="entry name" value="trpD"/>
    <property type="match status" value="1"/>
</dbReference>
<feature type="binding site" evidence="9">
    <location>
        <position position="93"/>
    </location>
    <ligand>
        <name>Mg(2+)</name>
        <dbReference type="ChEBI" id="CHEBI:18420"/>
        <label>1</label>
    </ligand>
</feature>
<feature type="domain" description="Glycosyl transferase family 3 N-terminal" evidence="11">
    <location>
        <begin position="12"/>
        <end position="67"/>
    </location>
</feature>
<proteinExistence type="inferred from homology"/>
<evidence type="ECO:0000313" key="13">
    <source>
        <dbReference type="Proteomes" id="UP000239480"/>
    </source>
</evidence>
<dbReference type="Proteomes" id="UP000239480">
    <property type="component" value="Unassembled WGS sequence"/>
</dbReference>
<feature type="binding site" evidence="9">
    <location>
        <begin position="91"/>
        <end position="94"/>
    </location>
    <ligand>
        <name>5-phospho-alpha-D-ribose 1-diphosphate</name>
        <dbReference type="ChEBI" id="CHEBI:58017"/>
    </ligand>
</feature>
<comment type="function">
    <text evidence="9">Catalyzes the transfer of the phosphoribosyl group of 5-phosphorylribose-1-pyrophosphate (PRPP) to anthranilate to yield N-(5'-phosphoribosyl)-anthranilate (PRA).</text>
</comment>
<evidence type="ECO:0000259" key="11">
    <source>
        <dbReference type="Pfam" id="PF02885"/>
    </source>
</evidence>
<comment type="caution">
    <text evidence="9">Lacks conserved residue(s) required for the propagation of feature annotation.</text>
</comment>
<keyword evidence="2 9" id="KW-0028">Amino-acid biosynthesis</keyword>
<dbReference type="Pfam" id="PF02885">
    <property type="entry name" value="Glycos_trans_3N"/>
    <property type="match status" value="1"/>
</dbReference>
<dbReference type="RefSeq" id="WP_106203333.1">
    <property type="nucleotide sequence ID" value="NZ_PVTD01000001.1"/>
</dbReference>
<dbReference type="Pfam" id="PF00591">
    <property type="entry name" value="Glycos_transf_3"/>
    <property type="match status" value="1"/>
</dbReference>
<feature type="binding site" evidence="9">
    <location>
        <begin position="84"/>
        <end position="85"/>
    </location>
    <ligand>
        <name>5-phospho-alpha-D-ribose 1-diphosphate</name>
        <dbReference type="ChEBI" id="CHEBI:58017"/>
    </ligand>
</feature>
<dbReference type="Gene3D" id="3.40.1030.10">
    <property type="entry name" value="Nucleoside phosphorylase/phosphoribosyltransferase catalytic domain"/>
    <property type="match status" value="1"/>
</dbReference>
<dbReference type="InterPro" id="IPR000312">
    <property type="entry name" value="Glycosyl_Trfase_fam3"/>
</dbReference>
<dbReference type="InterPro" id="IPR005940">
    <property type="entry name" value="Anthranilate_Pribosyl_Tfrase"/>
</dbReference>
<sequence>MSDSLKPLIGLAADRPLTGAEAETAFDALFEGEATPSQIGGFLMALRTRGETVEEIAAAARVMRAKCNAVTAPEGAMDIVGTGGDGKGTLNISTATAFVVAGAGVPVAKHGNRNLSSRSGAADALGQMGIDVMVGVDVVQTALEEVGIAFMMAPMHHPAMRHVMPTRAELGTRTIFNILGPLTNPAGVKRQLTGAFSDALIRPMAETLHSLGSEAAWLVHGGDGTDELSIAAPSKVCALKDGTVTDMEIAPEDAGLPVHPFEAILGGTPEENGRAFAALLDGAAGAYRDAVLLNTAAALVVAGVADDLKQGVEMGRVSIDSGAARAKVTGLARVTTATS</sequence>
<dbReference type="SUPFAM" id="SSF52418">
    <property type="entry name" value="Nucleoside phosphorylase/phosphoribosyltransferase catalytic domain"/>
    <property type="match status" value="1"/>
</dbReference>
<feature type="domain" description="Glycosyl transferase family 3" evidence="10">
    <location>
        <begin position="76"/>
        <end position="324"/>
    </location>
</feature>
<dbReference type="EC" id="2.4.2.18" evidence="9"/>
<feature type="binding site" evidence="9">
    <location>
        <position position="226"/>
    </location>
    <ligand>
        <name>Mg(2+)</name>
        <dbReference type="ChEBI" id="CHEBI:18420"/>
        <label>2</label>
    </ligand>
</feature>
<dbReference type="GO" id="GO:0004048">
    <property type="term" value="F:anthranilate phosphoribosyltransferase activity"/>
    <property type="evidence" value="ECO:0007669"/>
    <property type="project" value="UniProtKB-UniRule"/>
</dbReference>
<dbReference type="PANTHER" id="PTHR43285:SF2">
    <property type="entry name" value="ANTHRANILATE PHOSPHORIBOSYLTRANSFERASE"/>
    <property type="match status" value="1"/>
</dbReference>
<evidence type="ECO:0000256" key="3">
    <source>
        <dbReference type="ARBA" id="ARBA00022676"/>
    </source>
</evidence>
<feature type="binding site" evidence="9">
    <location>
        <position position="227"/>
    </location>
    <ligand>
        <name>Mg(2+)</name>
        <dbReference type="ChEBI" id="CHEBI:18420"/>
        <label>2</label>
    </ligand>
</feature>
<feature type="binding site" evidence="9">
    <location>
        <position position="81"/>
    </location>
    <ligand>
        <name>anthranilate</name>
        <dbReference type="ChEBI" id="CHEBI:16567"/>
        <label>1</label>
    </ligand>
</feature>
<dbReference type="HAMAP" id="MF_00211">
    <property type="entry name" value="TrpD"/>
    <property type="match status" value="1"/>
</dbReference>
<comment type="cofactor">
    <cofactor evidence="9">
        <name>Mg(2+)</name>
        <dbReference type="ChEBI" id="CHEBI:18420"/>
    </cofactor>
    <text evidence="9">Binds 2 magnesium ions per monomer.</text>
</comment>
<dbReference type="InterPro" id="IPR036320">
    <property type="entry name" value="Glycosyl_Trfase_fam3_N_dom_sf"/>
</dbReference>
<feature type="binding site" evidence="9">
    <location>
        <position position="121"/>
    </location>
    <ligand>
        <name>5-phospho-alpha-D-ribose 1-diphosphate</name>
        <dbReference type="ChEBI" id="CHEBI:58017"/>
    </ligand>
</feature>
<feature type="binding site" evidence="9">
    <location>
        <begin position="109"/>
        <end position="117"/>
    </location>
    <ligand>
        <name>5-phospho-alpha-D-ribose 1-diphosphate</name>
        <dbReference type="ChEBI" id="CHEBI:58017"/>
    </ligand>
</feature>
<evidence type="ECO:0000256" key="6">
    <source>
        <dbReference type="ARBA" id="ARBA00023141"/>
    </source>
</evidence>
<evidence type="ECO:0000256" key="4">
    <source>
        <dbReference type="ARBA" id="ARBA00022679"/>
    </source>
</evidence>
<keyword evidence="4 9" id="KW-0808">Transferase</keyword>
<evidence type="ECO:0000313" key="12">
    <source>
        <dbReference type="EMBL" id="PRY26588.1"/>
    </source>
</evidence>
<feature type="binding site" evidence="9">
    <location>
        <position position="112"/>
    </location>
    <ligand>
        <name>anthranilate</name>
        <dbReference type="ChEBI" id="CHEBI:16567"/>
        <label>1</label>
    </ligand>
</feature>
<evidence type="ECO:0000256" key="1">
    <source>
        <dbReference type="ARBA" id="ARBA00004907"/>
    </source>
</evidence>
<feature type="binding site" evidence="9">
    <location>
        <position position="167"/>
    </location>
    <ligand>
        <name>anthranilate</name>
        <dbReference type="ChEBI" id="CHEBI:16567"/>
        <label>2</label>
    </ligand>
</feature>
<dbReference type="InterPro" id="IPR035902">
    <property type="entry name" value="Nuc_phospho_transferase"/>
</dbReference>
<dbReference type="FunFam" id="3.40.1030.10:FF:000002">
    <property type="entry name" value="Anthranilate phosphoribosyltransferase"/>
    <property type="match status" value="1"/>
</dbReference>
<feature type="binding site" evidence="9">
    <location>
        <position position="81"/>
    </location>
    <ligand>
        <name>5-phospho-alpha-D-ribose 1-diphosphate</name>
        <dbReference type="ChEBI" id="CHEBI:58017"/>
    </ligand>
</feature>
<keyword evidence="6 9" id="KW-0057">Aromatic amino acid biosynthesis</keyword>
<keyword evidence="13" id="KW-1185">Reference proteome</keyword>
<protein>
    <recommendedName>
        <fullName evidence="9">Anthranilate phosphoribosyltransferase</fullName>
        <ecNumber evidence="9">2.4.2.18</ecNumber>
    </recommendedName>
</protein>
<feature type="binding site" evidence="9">
    <location>
        <position position="89"/>
    </location>
    <ligand>
        <name>5-phospho-alpha-D-ribose 1-diphosphate</name>
        <dbReference type="ChEBI" id="CHEBI:58017"/>
    </ligand>
</feature>
<keyword evidence="9" id="KW-0479">Metal-binding</keyword>
<dbReference type="OrthoDB" id="9806430at2"/>